<keyword evidence="8 13" id="KW-0560">Oxidoreductase</keyword>
<evidence type="ECO:0000256" key="1">
    <source>
        <dbReference type="ARBA" id="ARBA00001971"/>
    </source>
</evidence>
<dbReference type="GO" id="GO:0016020">
    <property type="term" value="C:membrane"/>
    <property type="evidence" value="ECO:0007669"/>
    <property type="project" value="UniProtKB-SubCell"/>
</dbReference>
<dbReference type="GO" id="GO:0004497">
    <property type="term" value="F:monooxygenase activity"/>
    <property type="evidence" value="ECO:0007669"/>
    <property type="project" value="UniProtKB-KW"/>
</dbReference>
<dbReference type="FunFam" id="1.10.630.10:FF:000022">
    <property type="entry name" value="Taxadiene 5-alpha hydroxylase"/>
    <property type="match status" value="1"/>
</dbReference>
<dbReference type="PANTHER" id="PTHR24286">
    <property type="entry name" value="CYTOCHROME P450 26"/>
    <property type="match status" value="1"/>
</dbReference>
<evidence type="ECO:0000256" key="4">
    <source>
        <dbReference type="ARBA" id="ARBA00022617"/>
    </source>
</evidence>
<dbReference type="InterPro" id="IPR036396">
    <property type="entry name" value="Cyt_P450_sf"/>
</dbReference>
<evidence type="ECO:0000256" key="2">
    <source>
        <dbReference type="ARBA" id="ARBA00004167"/>
    </source>
</evidence>
<dbReference type="PANTHER" id="PTHR24286:SF349">
    <property type="entry name" value="CYTOCHROME P450 716A1-RELATED"/>
    <property type="match status" value="1"/>
</dbReference>
<keyword evidence="4 12" id="KW-0349">Heme</keyword>
<dbReference type="CDD" id="cd11043">
    <property type="entry name" value="CYP90-like"/>
    <property type="match status" value="1"/>
</dbReference>
<dbReference type="SUPFAM" id="SSF48264">
    <property type="entry name" value="Cytochrome P450"/>
    <property type="match status" value="1"/>
</dbReference>
<dbReference type="GO" id="GO:0005506">
    <property type="term" value="F:iron ion binding"/>
    <property type="evidence" value="ECO:0007669"/>
    <property type="project" value="InterPro"/>
</dbReference>
<proteinExistence type="evidence at transcript level"/>
<dbReference type="GO" id="GO:0020037">
    <property type="term" value="F:heme binding"/>
    <property type="evidence" value="ECO:0007669"/>
    <property type="project" value="InterPro"/>
</dbReference>
<dbReference type="PRINTS" id="PR00385">
    <property type="entry name" value="P450"/>
</dbReference>
<evidence type="ECO:0000256" key="13">
    <source>
        <dbReference type="RuleBase" id="RU000461"/>
    </source>
</evidence>
<dbReference type="EMBL" id="LC157867">
    <property type="protein sequence ID" value="BAW34647.1"/>
    <property type="molecule type" value="mRNA"/>
</dbReference>
<dbReference type="SMR" id="A0A1L7NXK5"/>
<dbReference type="Gene3D" id="1.10.630.10">
    <property type="entry name" value="Cytochrome P450"/>
    <property type="match status" value="1"/>
</dbReference>
<dbReference type="AlphaFoldDB" id="A0A1L7NXK5"/>
<evidence type="ECO:0000256" key="9">
    <source>
        <dbReference type="ARBA" id="ARBA00023004"/>
    </source>
</evidence>
<reference evidence="15" key="1">
    <citation type="journal article" date="2016" name="Plant Cell Rep.">
        <title>CYP716A179 functions as a triterpene C-28 oxidase in tissue-cultured stolons of Glycyrrhiza uralensi.</title>
        <authorList>
            <person name="Tamura K."/>
            <person name="Seki H."/>
            <person name="Suzuki H."/>
            <person name="Kojoma M."/>
            <person name="Saito K."/>
            <person name="Muranaka T."/>
        </authorList>
    </citation>
    <scope>NUCLEOTIDE SEQUENCE</scope>
</reference>
<sequence length="481" mass="55285">MEHFYMSLLLLFVTLVSLSLFFLIFYYNKHNMNNNNNLPPGKMGYPVIGESLEFLSTGWKGHPEKFIFDRMVRYSSELIKTSILGVPTVIFCGPACNKFLFSNENKLVTGWWPDSVNKIFPTTSNSKEESKKMRKLLPQFLKPEALQRYVGIMDTLAQKHFASLWEEKTHVTVYPLAKRYTFMLACRLFMSVEDENHVAKFREPFHLLASGIISVPIDLPWTPFNRGIKASNFIRKELLKIIRQRKVDLAQGVASPTQDILSHMLLTCDDENGEFMTELNIADKILGLLIGGHDTASAACTFIVKYLAELPHIYDRVYQEQMEIANSKSPGELLNWDDINKMRYSWNVASEVMRVAPPLQGGFREAINDFVFNGFSIPKGWKLYWSANSTHKNPEYFPAPEKFDPTRFEGNGPAPYTFVPFGGGPRMCPGKEYARLEILVFMHNLVKRFKWEMLIPEEKIVVDPLPMPANDLPIRLYPHDT</sequence>
<dbReference type="InterPro" id="IPR017972">
    <property type="entry name" value="Cyt_P450_CS"/>
</dbReference>
<keyword evidence="7 14" id="KW-1133">Transmembrane helix</keyword>
<evidence type="ECO:0000256" key="8">
    <source>
        <dbReference type="ARBA" id="ARBA00023002"/>
    </source>
</evidence>
<evidence type="ECO:0000256" key="7">
    <source>
        <dbReference type="ARBA" id="ARBA00022989"/>
    </source>
</evidence>
<protein>
    <submittedName>
        <fullName evidence="15">Cytochrome P450 716A179</fullName>
    </submittedName>
</protein>
<dbReference type="Pfam" id="PF00067">
    <property type="entry name" value="p450"/>
    <property type="match status" value="1"/>
</dbReference>
<evidence type="ECO:0000256" key="10">
    <source>
        <dbReference type="ARBA" id="ARBA00023033"/>
    </source>
</evidence>
<keyword evidence="10 13" id="KW-0503">Monooxygenase</keyword>
<evidence type="ECO:0000256" key="5">
    <source>
        <dbReference type="ARBA" id="ARBA00022692"/>
    </source>
</evidence>
<feature type="transmembrane region" description="Helical" evidence="14">
    <location>
        <begin position="7"/>
        <end position="27"/>
    </location>
</feature>
<keyword evidence="5 14" id="KW-0812">Transmembrane</keyword>
<evidence type="ECO:0000256" key="12">
    <source>
        <dbReference type="PIRSR" id="PIRSR602401-1"/>
    </source>
</evidence>
<comment type="similarity">
    <text evidence="3 13">Belongs to the cytochrome P450 family.</text>
</comment>
<name>A0A1L7NXK5_GLYUR</name>
<dbReference type="PROSITE" id="PS00086">
    <property type="entry name" value="CYTOCHROME_P450"/>
    <property type="match status" value="1"/>
</dbReference>
<gene>
    <name evidence="15" type="primary">CYP716A179</name>
</gene>
<accession>A0A1L7NXK5</accession>
<feature type="binding site" description="axial binding residue" evidence="12">
    <location>
        <position position="428"/>
    </location>
    <ligand>
        <name>heme</name>
        <dbReference type="ChEBI" id="CHEBI:30413"/>
    </ligand>
    <ligandPart>
        <name>Fe</name>
        <dbReference type="ChEBI" id="CHEBI:18248"/>
    </ligandPart>
</feature>
<comment type="subcellular location">
    <subcellularLocation>
        <location evidence="2">Membrane</location>
        <topology evidence="2">Single-pass membrane protein</topology>
    </subcellularLocation>
</comment>
<dbReference type="GO" id="GO:0016705">
    <property type="term" value="F:oxidoreductase activity, acting on paired donors, with incorporation or reduction of molecular oxygen"/>
    <property type="evidence" value="ECO:0007669"/>
    <property type="project" value="InterPro"/>
</dbReference>
<dbReference type="InterPro" id="IPR002401">
    <property type="entry name" value="Cyt_P450_E_grp-I"/>
</dbReference>
<dbReference type="InterPro" id="IPR001128">
    <property type="entry name" value="Cyt_P450"/>
</dbReference>
<evidence type="ECO:0000256" key="14">
    <source>
        <dbReference type="SAM" id="Phobius"/>
    </source>
</evidence>
<organism evidence="15">
    <name type="scientific">Glycyrrhiza uralensis</name>
    <name type="common">Chinese licorice</name>
    <name type="synonym">Glycyrrhiza shiheziensis</name>
    <dbReference type="NCBI Taxonomy" id="74613"/>
    <lineage>
        <taxon>Eukaryota</taxon>
        <taxon>Viridiplantae</taxon>
        <taxon>Streptophyta</taxon>
        <taxon>Embryophyta</taxon>
        <taxon>Tracheophyta</taxon>
        <taxon>Spermatophyta</taxon>
        <taxon>Magnoliopsida</taxon>
        <taxon>eudicotyledons</taxon>
        <taxon>Gunneridae</taxon>
        <taxon>Pentapetalae</taxon>
        <taxon>rosids</taxon>
        <taxon>fabids</taxon>
        <taxon>Fabales</taxon>
        <taxon>Fabaceae</taxon>
        <taxon>Papilionoideae</taxon>
        <taxon>50 kb inversion clade</taxon>
        <taxon>NPAAA clade</taxon>
        <taxon>Hologalegina</taxon>
        <taxon>IRL clade</taxon>
        <taxon>Galegeae</taxon>
        <taxon>Glycyrrhiza</taxon>
    </lineage>
</organism>
<keyword evidence="9 12" id="KW-0408">Iron</keyword>
<comment type="cofactor">
    <cofactor evidence="1 12">
        <name>heme</name>
        <dbReference type="ChEBI" id="CHEBI:30413"/>
    </cofactor>
</comment>
<dbReference type="PRINTS" id="PR00463">
    <property type="entry name" value="EP450I"/>
</dbReference>
<dbReference type="GO" id="GO:0016125">
    <property type="term" value="P:sterol metabolic process"/>
    <property type="evidence" value="ECO:0007669"/>
    <property type="project" value="TreeGrafter"/>
</dbReference>
<evidence type="ECO:0000256" key="3">
    <source>
        <dbReference type="ARBA" id="ARBA00010617"/>
    </source>
</evidence>
<evidence type="ECO:0000256" key="6">
    <source>
        <dbReference type="ARBA" id="ARBA00022723"/>
    </source>
</evidence>
<keyword evidence="11 14" id="KW-0472">Membrane</keyword>
<dbReference type="BRENDA" id="1.14.14.126">
    <property type="organism ID" value="11887"/>
</dbReference>
<keyword evidence="6 12" id="KW-0479">Metal-binding</keyword>
<evidence type="ECO:0000256" key="11">
    <source>
        <dbReference type="ARBA" id="ARBA00023136"/>
    </source>
</evidence>
<evidence type="ECO:0000313" key="15">
    <source>
        <dbReference type="EMBL" id="BAW34647.1"/>
    </source>
</evidence>